<sequence>MDCFDNDDAFGELVYEEEEFEQELEDKRKQDQECTSTQREEEEEHRETENEILPELSDDDDSVNGGEQLADDGKENANEEHGQLLLDRDTGVGQQQMARKRGPIGVFQDYSPIDWHLRIGDEEQQTKRRRMELEEAVQRATMRILSARRQHQQRHQNEPTTSAQSDSMSHNQQIAGRKDKLLRVPPMNGQVWWGINSVDGTFRRYIGTRRLAKENATTRKQDIAQLESADLAFANLMQAEERVHEREQEQRLRNNQSVQMEVDKFHSSQTLTGKRTNKFTLWADKYAPNTFLDLLTEDETNRIVLLWLRLWDEYVFEKRGGKKWEGNHRRISQRNNANATSLWDTLEERDRTLFEMERPKGTDSRMPKQKILALFGPSGVGKTSLARVAAEQAGYRPVIIPISELQNMAELKSRLENATDCTSIDALFHNLSVSAASTGEAPPPPHVGTRPSCFIVDAVEQASPEMVQFLCSWVRRSRASSVVRRRPVICTCASLWHAPALRELRANCLPVRVQRCNRQRMQRRLEQICHYEGVRIGRDQLDELFLSHGSDIRLCLNTLQFSTLKTHISDRIQANRTTTGTTTTTNANFTFVSGTTADQKMSSSNAVPSPLNTAVAVSLFDTLSAIFTLDFHADNRGIVRPLPVRSRTLQALFGQMSSEEFVRLEQLVFNNFAAVLKLNMAQCRFVSALFTQLDALQTLLQRAQHFVLARYIPFALAFVHLHCALHVSRRLQFNLAVQPFVEQQRENQQVMRSLRANVVTGAHCCIGLVDLFTWFAPLLWFVLQPPVKASLWSDGGGDGHEQRQMVQRVVELMRTFGISLVRTTGADGMARFAFEPAFDSAVHFHAQLAIASPANGNSNNRPTITATTPTSSSTTMHLVNESVKQYIAQQLEQTQLMATSKKKQQIVQQQKQMVKKNNDEGPGLIHQQNWMTERRPVSPSSSSALSVSESLFTFRHSVGSSQAVRRDIRIGTLFSTFDQK</sequence>
<feature type="region of interest" description="Disordered" evidence="1">
    <location>
        <begin position="18"/>
        <end position="77"/>
    </location>
</feature>
<feature type="compositionally biased region" description="Acidic residues" evidence="1">
    <location>
        <begin position="40"/>
        <end position="62"/>
    </location>
</feature>
<dbReference type="SUPFAM" id="SSF52540">
    <property type="entry name" value="P-loop containing nucleoside triphosphate hydrolases"/>
    <property type="match status" value="1"/>
</dbReference>
<protein>
    <recommendedName>
        <fullName evidence="2">ATPase AAA-type core domain-containing protein</fullName>
    </recommendedName>
</protein>
<feature type="domain" description="ATPase AAA-type core" evidence="2">
    <location>
        <begin position="373"/>
        <end position="414"/>
    </location>
</feature>
<dbReference type="EMBL" id="JBICBT010000507">
    <property type="protein sequence ID" value="KAL3111359.1"/>
    <property type="molecule type" value="Genomic_DNA"/>
</dbReference>
<dbReference type="AlphaFoldDB" id="A0ABD2L854"/>
<feature type="compositionally biased region" description="Low complexity" evidence="1">
    <location>
        <begin position="863"/>
        <end position="874"/>
    </location>
</feature>
<accession>A0ABD2L854</accession>
<dbReference type="Proteomes" id="UP001620626">
    <property type="component" value="Unassembled WGS sequence"/>
</dbReference>
<dbReference type="InterPro" id="IPR027417">
    <property type="entry name" value="P-loop_NTPase"/>
</dbReference>
<comment type="caution">
    <text evidence="3">The sequence shown here is derived from an EMBL/GenBank/DDBJ whole genome shotgun (WGS) entry which is preliminary data.</text>
</comment>
<evidence type="ECO:0000313" key="3">
    <source>
        <dbReference type="EMBL" id="KAL3111359.1"/>
    </source>
</evidence>
<organism evidence="3 4">
    <name type="scientific">Heterodera trifolii</name>
    <dbReference type="NCBI Taxonomy" id="157864"/>
    <lineage>
        <taxon>Eukaryota</taxon>
        <taxon>Metazoa</taxon>
        <taxon>Ecdysozoa</taxon>
        <taxon>Nematoda</taxon>
        <taxon>Chromadorea</taxon>
        <taxon>Rhabditida</taxon>
        <taxon>Tylenchina</taxon>
        <taxon>Tylenchomorpha</taxon>
        <taxon>Tylenchoidea</taxon>
        <taxon>Heteroderidae</taxon>
        <taxon>Heteroderinae</taxon>
        <taxon>Heterodera</taxon>
    </lineage>
</organism>
<dbReference type="Gene3D" id="3.40.50.300">
    <property type="entry name" value="P-loop containing nucleotide triphosphate hydrolases"/>
    <property type="match status" value="1"/>
</dbReference>
<feature type="compositionally biased region" description="Polar residues" evidence="1">
    <location>
        <begin position="158"/>
        <end position="174"/>
    </location>
</feature>
<proteinExistence type="predicted"/>
<keyword evidence="4" id="KW-1185">Reference proteome</keyword>
<evidence type="ECO:0000313" key="4">
    <source>
        <dbReference type="Proteomes" id="UP001620626"/>
    </source>
</evidence>
<feature type="region of interest" description="Disordered" evidence="1">
    <location>
        <begin position="852"/>
        <end position="874"/>
    </location>
</feature>
<feature type="region of interest" description="Disordered" evidence="1">
    <location>
        <begin position="147"/>
        <end position="174"/>
    </location>
</feature>
<evidence type="ECO:0000259" key="2">
    <source>
        <dbReference type="Pfam" id="PF00004"/>
    </source>
</evidence>
<dbReference type="PANTHER" id="PTHR23389:SF3">
    <property type="entry name" value="CHROMOSOME TRANSMISSION FIDELITY PROTEIN 18 HOMOLOG"/>
    <property type="match status" value="1"/>
</dbReference>
<dbReference type="InterPro" id="IPR003959">
    <property type="entry name" value="ATPase_AAA_core"/>
</dbReference>
<reference evidence="3 4" key="1">
    <citation type="submission" date="2024-10" db="EMBL/GenBank/DDBJ databases">
        <authorList>
            <person name="Kim D."/>
        </authorList>
    </citation>
    <scope>NUCLEOTIDE SEQUENCE [LARGE SCALE GENOMIC DNA]</scope>
    <source>
        <strain evidence="3">BH-2024</strain>
    </source>
</reference>
<dbReference type="PANTHER" id="PTHR23389">
    <property type="entry name" value="CHROMOSOME TRANSMISSION FIDELITY FACTOR 18"/>
    <property type="match status" value="1"/>
</dbReference>
<name>A0ABD2L854_9BILA</name>
<dbReference type="Pfam" id="PF00004">
    <property type="entry name" value="AAA"/>
    <property type="match status" value="1"/>
</dbReference>
<dbReference type="Gene3D" id="1.10.8.60">
    <property type="match status" value="1"/>
</dbReference>
<gene>
    <name evidence="3" type="ORF">niasHT_019589</name>
</gene>
<evidence type="ECO:0000256" key="1">
    <source>
        <dbReference type="SAM" id="MobiDB-lite"/>
    </source>
</evidence>